<proteinExistence type="predicted"/>
<dbReference type="AlphaFoldDB" id="A0A9D4CGN4"/>
<sequence>MLAGNPAHPHTRILEQLLWETDTEWSEVIHEPTHPHTPMNAPTLTPASWNSSCGRQTLSGQ</sequence>
<evidence type="ECO:0000313" key="3">
    <source>
        <dbReference type="Proteomes" id="UP000828390"/>
    </source>
</evidence>
<keyword evidence="3" id="KW-1185">Reference proteome</keyword>
<comment type="caution">
    <text evidence="2">The sequence shown here is derived from an EMBL/GenBank/DDBJ whole genome shotgun (WGS) entry which is preliminary data.</text>
</comment>
<protein>
    <submittedName>
        <fullName evidence="2">Uncharacterized protein</fullName>
    </submittedName>
</protein>
<reference evidence="2" key="2">
    <citation type="submission" date="2020-11" db="EMBL/GenBank/DDBJ databases">
        <authorList>
            <person name="McCartney M.A."/>
            <person name="Auch B."/>
            <person name="Kono T."/>
            <person name="Mallez S."/>
            <person name="Becker A."/>
            <person name="Gohl D.M."/>
            <person name="Silverstein K.A.T."/>
            <person name="Koren S."/>
            <person name="Bechman K.B."/>
            <person name="Herman A."/>
            <person name="Abrahante J.E."/>
            <person name="Garbe J."/>
        </authorList>
    </citation>
    <scope>NUCLEOTIDE SEQUENCE</scope>
    <source>
        <strain evidence="2">Duluth1</strain>
        <tissue evidence="2">Whole animal</tissue>
    </source>
</reference>
<reference evidence="2" key="1">
    <citation type="journal article" date="2019" name="bioRxiv">
        <title>The Genome of the Zebra Mussel, Dreissena polymorpha: A Resource for Invasive Species Research.</title>
        <authorList>
            <person name="McCartney M.A."/>
            <person name="Auch B."/>
            <person name="Kono T."/>
            <person name="Mallez S."/>
            <person name="Zhang Y."/>
            <person name="Obille A."/>
            <person name="Becker A."/>
            <person name="Abrahante J.E."/>
            <person name="Garbe J."/>
            <person name="Badalamenti J.P."/>
            <person name="Herman A."/>
            <person name="Mangelson H."/>
            <person name="Liachko I."/>
            <person name="Sullivan S."/>
            <person name="Sone E.D."/>
            <person name="Koren S."/>
            <person name="Silverstein K.A.T."/>
            <person name="Beckman K.B."/>
            <person name="Gohl D.M."/>
        </authorList>
    </citation>
    <scope>NUCLEOTIDE SEQUENCE</scope>
    <source>
        <strain evidence="2">Duluth1</strain>
        <tissue evidence="2">Whole animal</tissue>
    </source>
</reference>
<evidence type="ECO:0000256" key="1">
    <source>
        <dbReference type="SAM" id="MobiDB-lite"/>
    </source>
</evidence>
<organism evidence="2 3">
    <name type="scientific">Dreissena polymorpha</name>
    <name type="common">Zebra mussel</name>
    <name type="synonym">Mytilus polymorpha</name>
    <dbReference type="NCBI Taxonomy" id="45954"/>
    <lineage>
        <taxon>Eukaryota</taxon>
        <taxon>Metazoa</taxon>
        <taxon>Spiralia</taxon>
        <taxon>Lophotrochozoa</taxon>
        <taxon>Mollusca</taxon>
        <taxon>Bivalvia</taxon>
        <taxon>Autobranchia</taxon>
        <taxon>Heteroconchia</taxon>
        <taxon>Euheterodonta</taxon>
        <taxon>Imparidentia</taxon>
        <taxon>Neoheterodontei</taxon>
        <taxon>Myida</taxon>
        <taxon>Dreissenoidea</taxon>
        <taxon>Dreissenidae</taxon>
        <taxon>Dreissena</taxon>
    </lineage>
</organism>
<accession>A0A9D4CGN4</accession>
<feature type="compositionally biased region" description="Polar residues" evidence="1">
    <location>
        <begin position="40"/>
        <end position="61"/>
    </location>
</feature>
<name>A0A9D4CGN4_DREPO</name>
<evidence type="ECO:0000313" key="2">
    <source>
        <dbReference type="EMBL" id="KAH3724336.1"/>
    </source>
</evidence>
<dbReference type="EMBL" id="JAIWYP010000012">
    <property type="protein sequence ID" value="KAH3724336.1"/>
    <property type="molecule type" value="Genomic_DNA"/>
</dbReference>
<gene>
    <name evidence="2" type="ORF">DPMN_050152</name>
</gene>
<feature type="region of interest" description="Disordered" evidence="1">
    <location>
        <begin position="29"/>
        <end position="61"/>
    </location>
</feature>
<dbReference type="Proteomes" id="UP000828390">
    <property type="component" value="Unassembled WGS sequence"/>
</dbReference>